<reference evidence="2 3" key="1">
    <citation type="submission" date="2019-04" db="EMBL/GenBank/DDBJ databases">
        <title>Microbes associate with the intestines of laboratory mice.</title>
        <authorList>
            <person name="Navarre W."/>
            <person name="Wong E."/>
            <person name="Huang K.C."/>
            <person name="Tropini C."/>
            <person name="Ng K."/>
            <person name="Yu B."/>
        </authorList>
    </citation>
    <scope>NUCLEOTIDE SEQUENCE [LARGE SCALE GENOMIC DNA]</scope>
    <source>
        <strain evidence="2 3">NM48_B13</strain>
    </source>
</reference>
<organism evidence="2 3">
    <name type="scientific">Parvibacter caecicola</name>
    <dbReference type="NCBI Taxonomy" id="747645"/>
    <lineage>
        <taxon>Bacteria</taxon>
        <taxon>Bacillati</taxon>
        <taxon>Actinomycetota</taxon>
        <taxon>Coriobacteriia</taxon>
        <taxon>Coriobacteriales</taxon>
        <taxon>Coriobacteriaceae</taxon>
        <taxon>Parvibacter</taxon>
    </lineage>
</organism>
<dbReference type="EMBL" id="SSTM01000001">
    <property type="protein sequence ID" value="TJW12297.1"/>
    <property type="molecule type" value="Genomic_DNA"/>
</dbReference>
<sequence>MDLDEQLESMEETGETEAEWTDQETELEDFEGDEDEILGAGAMESDLESAYEPFSTHNEADYDGYNGGVPEGSDAYVPSFDDEVAAENQEDGDLASEGYAIEDDDDLEAEVIEMEIEDGDIYAVIVDEDDNEIGFILLDDDGNQQEYYYVEDDDQEDEDGEAGVEVIRASDEKEFDLNISRDGVTEATKDMNEVYREGAQVVGEFKSVADEIKASFDFLKNPLG</sequence>
<dbReference type="RefSeq" id="WP_136845237.1">
    <property type="nucleotide sequence ID" value="NZ_CANPEU010000006.1"/>
</dbReference>
<accession>A0A4V5KLU1</accession>
<name>A0A4V5KLU1_9ACTN</name>
<evidence type="ECO:0000256" key="1">
    <source>
        <dbReference type="SAM" id="MobiDB-lite"/>
    </source>
</evidence>
<protein>
    <submittedName>
        <fullName evidence="2">Uncharacterized protein</fullName>
    </submittedName>
</protein>
<feature type="compositionally biased region" description="Acidic residues" evidence="1">
    <location>
        <begin position="1"/>
        <end position="37"/>
    </location>
</feature>
<dbReference type="AlphaFoldDB" id="A0A4V5KLU1"/>
<gene>
    <name evidence="2" type="ORF">E5982_01460</name>
</gene>
<dbReference type="OrthoDB" id="3174081at2"/>
<comment type="caution">
    <text evidence="2">The sequence shown here is derived from an EMBL/GenBank/DDBJ whole genome shotgun (WGS) entry which is preliminary data.</text>
</comment>
<evidence type="ECO:0000313" key="3">
    <source>
        <dbReference type="Proteomes" id="UP000309454"/>
    </source>
</evidence>
<proteinExistence type="predicted"/>
<feature type="region of interest" description="Disordered" evidence="1">
    <location>
        <begin position="1"/>
        <end position="77"/>
    </location>
</feature>
<dbReference type="Proteomes" id="UP000309454">
    <property type="component" value="Unassembled WGS sequence"/>
</dbReference>
<evidence type="ECO:0000313" key="2">
    <source>
        <dbReference type="EMBL" id="TJW12297.1"/>
    </source>
</evidence>
<keyword evidence="3" id="KW-1185">Reference proteome</keyword>